<organism evidence="1 2">
    <name type="scientific">Agaricus bisporus var. burnettii</name>
    <dbReference type="NCBI Taxonomy" id="192524"/>
    <lineage>
        <taxon>Eukaryota</taxon>
        <taxon>Fungi</taxon>
        <taxon>Dikarya</taxon>
        <taxon>Basidiomycota</taxon>
        <taxon>Agaricomycotina</taxon>
        <taxon>Agaricomycetes</taxon>
        <taxon>Agaricomycetidae</taxon>
        <taxon>Agaricales</taxon>
        <taxon>Agaricineae</taxon>
        <taxon>Agaricaceae</taxon>
        <taxon>Agaricus</taxon>
    </lineage>
</organism>
<evidence type="ECO:0000313" key="2">
    <source>
        <dbReference type="Proteomes" id="UP000629468"/>
    </source>
</evidence>
<sequence>MSTDAFGNLDIWTNILQYFKISLELDSESEAKEKRKCLLRVALLSPSLTTPALDLLWQNMTSLVPVTQVINVNLAFLPLFPVLRFTVDHGGFWTLTCPNIPNNIRRRVDKYLSRIQHLRLIIGPPKETGAVSILSMALGVNPLLPRLKSLDLDSRQWQAVGTWIYAIGTLISPSLTSISYTAVAAAQFEGVMTVQSVLS</sequence>
<dbReference type="Proteomes" id="UP000629468">
    <property type="component" value="Unassembled WGS sequence"/>
</dbReference>
<dbReference type="EMBL" id="JABXXO010000012">
    <property type="protein sequence ID" value="KAF7762477.1"/>
    <property type="molecule type" value="Genomic_DNA"/>
</dbReference>
<gene>
    <name evidence="1" type="ORF">Agabi119p4_9070</name>
</gene>
<accession>A0A8H7EY12</accession>
<proteinExistence type="predicted"/>
<evidence type="ECO:0000313" key="1">
    <source>
        <dbReference type="EMBL" id="KAF7762477.1"/>
    </source>
</evidence>
<dbReference type="AlphaFoldDB" id="A0A8H7EY12"/>
<reference evidence="1 2" key="1">
    <citation type="journal article" name="Sci. Rep.">
        <title>Telomere-to-telomere assembled and centromere annotated genomes of the two main subspecies of the button mushroom Agaricus bisporus reveal especially polymorphic chromosome ends.</title>
        <authorList>
            <person name="Sonnenberg A.S.M."/>
            <person name="Sedaghat-Telgerd N."/>
            <person name="Lavrijssen B."/>
            <person name="Ohm R.A."/>
            <person name="Hendrickx P.M."/>
            <person name="Scholtmeijer K."/>
            <person name="Baars J.J.P."/>
            <person name="van Peer A."/>
        </authorList>
    </citation>
    <scope>NUCLEOTIDE SEQUENCE [LARGE SCALE GENOMIC DNA]</scope>
    <source>
        <strain evidence="1 2">H119_p4</strain>
    </source>
</reference>
<protein>
    <submittedName>
        <fullName evidence="1">Uncharacterized protein</fullName>
    </submittedName>
</protein>
<comment type="caution">
    <text evidence="1">The sequence shown here is derived from an EMBL/GenBank/DDBJ whole genome shotgun (WGS) entry which is preliminary data.</text>
</comment>
<name>A0A8H7EY12_AGABI</name>